<evidence type="ECO:0000313" key="4">
    <source>
        <dbReference type="Proteomes" id="UP001357485"/>
    </source>
</evidence>
<reference evidence="3 4" key="1">
    <citation type="submission" date="2023-08" db="EMBL/GenBank/DDBJ databases">
        <title>Black Yeasts Isolated from many extreme environments.</title>
        <authorList>
            <person name="Coleine C."/>
            <person name="Stajich J.E."/>
            <person name="Selbmann L."/>
        </authorList>
    </citation>
    <scope>NUCLEOTIDE SEQUENCE [LARGE SCALE GENOMIC DNA]</scope>
    <source>
        <strain evidence="3 4">CCFEE 536</strain>
    </source>
</reference>
<sequence>MSNLIPPRSTGLLPSSAVPRASGKRRRDDAIQLAPEARQVFKDLAFYFFPNNDVHPARRMRITKALEYGALWIKEWVPGVTHVIVDRSMTYSHVTGFLKLASLPPDVIVVDECYPAECISFRTLLDPKQTQYQVCGYKEAVPEQRVPPSSTAPSSQTSLQLKPAGKDVMTRELQTPSRTEESGRDPPSAGGSSSLCSNPDRREETKAIKTAAPVYHGALNEVIEEARGFQNLPLDSDAEDESPEPSPAEPDSKSSDAGQKYQSKTKKSAGTPWQDDFQCMQAHDGVNKASNPNTRTIEVLEEMGRYYDQTADSWRSIAYRKAIASLRKQPHKITTQEEAARLPFVGKRLAAKIEEIA</sequence>
<evidence type="ECO:0000313" key="3">
    <source>
        <dbReference type="EMBL" id="KAK5283932.1"/>
    </source>
</evidence>
<feature type="region of interest" description="Disordered" evidence="1">
    <location>
        <begin position="233"/>
        <end position="275"/>
    </location>
</feature>
<comment type="caution">
    <text evidence="3">The sequence shown here is derived from an EMBL/GenBank/DDBJ whole genome shotgun (WGS) entry which is preliminary data.</text>
</comment>
<dbReference type="InterPro" id="IPR022312">
    <property type="entry name" value="DNA_pol_X"/>
</dbReference>
<dbReference type="Pfam" id="PF14716">
    <property type="entry name" value="HHH_8"/>
    <property type="match status" value="1"/>
</dbReference>
<feature type="domain" description="BRCT" evidence="2">
    <location>
        <begin position="36"/>
        <end position="132"/>
    </location>
</feature>
<dbReference type="PROSITE" id="PS50172">
    <property type="entry name" value="BRCT"/>
    <property type="match status" value="1"/>
</dbReference>
<dbReference type="InterPro" id="IPR027421">
    <property type="entry name" value="DNA_pol_lamdba_lyase_dom_sf"/>
</dbReference>
<dbReference type="Proteomes" id="UP001357485">
    <property type="component" value="Unassembled WGS sequence"/>
</dbReference>
<dbReference type="PANTHER" id="PTHR11276">
    <property type="entry name" value="DNA POLYMERASE TYPE-X FAMILY MEMBER"/>
    <property type="match status" value="1"/>
</dbReference>
<dbReference type="SUPFAM" id="SSF52113">
    <property type="entry name" value="BRCT domain"/>
    <property type="match status" value="1"/>
</dbReference>
<feature type="region of interest" description="Disordered" evidence="1">
    <location>
        <begin position="1"/>
        <end position="28"/>
    </location>
</feature>
<dbReference type="PANTHER" id="PTHR11276:SF28">
    <property type="entry name" value="DNA POLYMERASE LAMBDA"/>
    <property type="match status" value="1"/>
</dbReference>
<dbReference type="InterPro" id="IPR036420">
    <property type="entry name" value="BRCT_dom_sf"/>
</dbReference>
<protein>
    <recommendedName>
        <fullName evidence="2">BRCT domain-containing protein</fullName>
    </recommendedName>
</protein>
<dbReference type="Gene3D" id="1.10.150.110">
    <property type="entry name" value="DNA polymerase beta, N-terminal domain-like"/>
    <property type="match status" value="1"/>
</dbReference>
<organism evidence="3 4">
    <name type="scientific">Cryomyces antarcticus</name>
    <dbReference type="NCBI Taxonomy" id="329879"/>
    <lineage>
        <taxon>Eukaryota</taxon>
        <taxon>Fungi</taxon>
        <taxon>Dikarya</taxon>
        <taxon>Ascomycota</taxon>
        <taxon>Pezizomycotina</taxon>
        <taxon>Dothideomycetes</taxon>
        <taxon>Dothideomycetes incertae sedis</taxon>
        <taxon>Cryomyces</taxon>
    </lineage>
</organism>
<dbReference type="Gene3D" id="3.40.50.10190">
    <property type="entry name" value="BRCT domain"/>
    <property type="match status" value="1"/>
</dbReference>
<feature type="compositionally biased region" description="Low complexity" evidence="1">
    <location>
        <begin position="148"/>
        <end position="161"/>
    </location>
</feature>
<dbReference type="EMBL" id="JAVRRA010000838">
    <property type="protein sequence ID" value="KAK5283932.1"/>
    <property type="molecule type" value="Genomic_DNA"/>
</dbReference>
<gene>
    <name evidence="3" type="ORF">LTR16_005316</name>
</gene>
<dbReference type="SUPFAM" id="SSF47802">
    <property type="entry name" value="DNA polymerase beta, N-terminal domain-like"/>
    <property type="match status" value="1"/>
</dbReference>
<evidence type="ECO:0000259" key="2">
    <source>
        <dbReference type="PROSITE" id="PS50172"/>
    </source>
</evidence>
<dbReference type="InterPro" id="IPR010996">
    <property type="entry name" value="HHH_MUS81"/>
</dbReference>
<keyword evidence="4" id="KW-1185">Reference proteome</keyword>
<accession>A0ABR0M7S1</accession>
<dbReference type="InterPro" id="IPR001357">
    <property type="entry name" value="BRCT_dom"/>
</dbReference>
<feature type="region of interest" description="Disordered" evidence="1">
    <location>
        <begin position="142"/>
        <end position="202"/>
    </location>
</feature>
<proteinExistence type="predicted"/>
<name>A0ABR0M7S1_9PEZI</name>
<evidence type="ECO:0000256" key="1">
    <source>
        <dbReference type="SAM" id="MobiDB-lite"/>
    </source>
</evidence>